<gene>
    <name evidence="5" type="ORF">G7Z17_g1788</name>
</gene>
<comment type="similarity">
    <text evidence="1">Belongs to the peptidase S33 family.</text>
</comment>
<keyword evidence="6" id="KW-1185">Reference proteome</keyword>
<evidence type="ECO:0000256" key="1">
    <source>
        <dbReference type="ARBA" id="ARBA00010088"/>
    </source>
</evidence>
<feature type="signal peptide" evidence="3">
    <location>
        <begin position="1"/>
        <end position="18"/>
    </location>
</feature>
<organism evidence="5 6">
    <name type="scientific">Cylindrodendrum hubeiense</name>
    <dbReference type="NCBI Taxonomy" id="595255"/>
    <lineage>
        <taxon>Eukaryota</taxon>
        <taxon>Fungi</taxon>
        <taxon>Dikarya</taxon>
        <taxon>Ascomycota</taxon>
        <taxon>Pezizomycotina</taxon>
        <taxon>Sordariomycetes</taxon>
        <taxon>Hypocreomycetidae</taxon>
        <taxon>Hypocreales</taxon>
        <taxon>Nectriaceae</taxon>
        <taxon>Cylindrodendrum</taxon>
    </lineage>
</organism>
<dbReference type="Proteomes" id="UP000722485">
    <property type="component" value="Unassembled WGS sequence"/>
</dbReference>
<comment type="caution">
    <text evidence="5">The sequence shown here is derived from an EMBL/GenBank/DDBJ whole genome shotgun (WGS) entry which is preliminary data.</text>
</comment>
<evidence type="ECO:0000259" key="4">
    <source>
        <dbReference type="Pfam" id="PF08386"/>
    </source>
</evidence>
<dbReference type="PANTHER" id="PTHR43248">
    <property type="entry name" value="2-SUCCINYL-6-HYDROXY-2,4-CYCLOHEXADIENE-1-CARBOXYLATE SYNTHASE"/>
    <property type="match status" value="1"/>
</dbReference>
<dbReference type="AlphaFoldDB" id="A0A9P5LJT5"/>
<dbReference type="Pfam" id="PF08386">
    <property type="entry name" value="Abhydrolase_4"/>
    <property type="match status" value="1"/>
</dbReference>
<dbReference type="PANTHER" id="PTHR43248:SF25">
    <property type="entry name" value="AB HYDROLASE-1 DOMAIN-CONTAINING PROTEIN-RELATED"/>
    <property type="match status" value="1"/>
</dbReference>
<evidence type="ECO:0000256" key="2">
    <source>
        <dbReference type="ARBA" id="ARBA00022801"/>
    </source>
</evidence>
<name>A0A9P5LJT5_9HYPO</name>
<dbReference type="SUPFAM" id="SSF53474">
    <property type="entry name" value="alpha/beta-Hydrolases"/>
    <property type="match status" value="1"/>
</dbReference>
<feature type="domain" description="Peptidase S33 tripeptidyl aminopeptidase-like C-terminal" evidence="4">
    <location>
        <begin position="419"/>
        <end position="521"/>
    </location>
</feature>
<keyword evidence="2" id="KW-0378">Hydrolase</keyword>
<dbReference type="GO" id="GO:0016787">
    <property type="term" value="F:hydrolase activity"/>
    <property type="evidence" value="ECO:0007669"/>
    <property type="project" value="UniProtKB-KW"/>
</dbReference>
<dbReference type="Gene3D" id="3.40.50.1820">
    <property type="entry name" value="alpha/beta hydrolase"/>
    <property type="match status" value="1"/>
</dbReference>
<evidence type="ECO:0000256" key="3">
    <source>
        <dbReference type="SAM" id="SignalP"/>
    </source>
</evidence>
<evidence type="ECO:0000313" key="5">
    <source>
        <dbReference type="EMBL" id="KAF7555946.1"/>
    </source>
</evidence>
<proteinExistence type="inferred from homology"/>
<dbReference type="InterPro" id="IPR029058">
    <property type="entry name" value="AB_hydrolase_fold"/>
</dbReference>
<dbReference type="EMBL" id="JAANBB010000016">
    <property type="protein sequence ID" value="KAF7555946.1"/>
    <property type="molecule type" value="Genomic_DNA"/>
</dbReference>
<dbReference type="OrthoDB" id="425534at2759"/>
<reference evidence="5" key="1">
    <citation type="submission" date="2020-03" db="EMBL/GenBank/DDBJ databases">
        <title>Draft Genome Sequence of Cylindrodendrum hubeiense.</title>
        <authorList>
            <person name="Buettner E."/>
            <person name="Kellner H."/>
        </authorList>
    </citation>
    <scope>NUCLEOTIDE SEQUENCE</scope>
    <source>
        <strain evidence="5">IHI 201604</strain>
    </source>
</reference>
<feature type="chain" id="PRO_5040137929" description="Peptidase S33 tripeptidyl aminopeptidase-like C-terminal domain-containing protein" evidence="3">
    <location>
        <begin position="19"/>
        <end position="537"/>
    </location>
</feature>
<dbReference type="InterPro" id="IPR051601">
    <property type="entry name" value="Serine_prot/Carboxylest_S33"/>
</dbReference>
<protein>
    <recommendedName>
        <fullName evidence="4">Peptidase S33 tripeptidyl aminopeptidase-like C-terminal domain-containing protein</fullName>
    </recommendedName>
</protein>
<accession>A0A9P5LJT5</accession>
<dbReference type="InterPro" id="IPR013595">
    <property type="entry name" value="Pept_S33_TAP-like_C"/>
</dbReference>
<keyword evidence="3" id="KW-0732">Signal</keyword>
<evidence type="ECO:0000313" key="6">
    <source>
        <dbReference type="Proteomes" id="UP000722485"/>
    </source>
</evidence>
<sequence>MKPSNAALCSLLLGSAQAVALPNGDVASLISSRSSTLDWAPCDLDFPDTIKAAMTEEMDCATLKVPLDYTSPSPGKTIELQLIRTNANKKPFKGSVLYNPGGPGASGVEEIAQAGPPLRHIFGGQFSLIGFDPRADETQPSNSSTLSRRSTDVLPQFDTWKLTKNVDWETWGDYADKCFENQQKIGQHINTPFVARDMLSIVDALGEDGKLRYWGVSYGTVLGHVFASMFPDRIDRMLLDSVLLADDYATSGWITSQRDTKDALFHFFDECVEAGPSACSLANYSGSDTTAKDLRDALVNVFDELGNNYTLPSDSGLSEDRFPYGGESILQLLKFTMLKYLYNPRSYLTLDPFVSNILNYNWAEILKVSTPSEDKVQVWNKGSNDAVAGISCSDSSFRAESPEDLYSIIRANSYQSSSFGDASIGAHQHCSRWRFDAAERIDANKLRSVNTSFPVFIINGIYDPVTPASSAWETSVRLKKSRVLLHEGVGHGSVNHPSKCINEAIKKYFVDGELPELGTVCKPDMSAYDYLKVNGLV</sequence>